<dbReference type="InterPro" id="IPR038721">
    <property type="entry name" value="IS701-like_DDE_dom"/>
</dbReference>
<evidence type="ECO:0000313" key="3">
    <source>
        <dbReference type="EMBL" id="PPK65449.1"/>
    </source>
</evidence>
<evidence type="ECO:0000259" key="2">
    <source>
        <dbReference type="Pfam" id="PF13546"/>
    </source>
</evidence>
<evidence type="ECO:0000313" key="4">
    <source>
        <dbReference type="Proteomes" id="UP000239203"/>
    </source>
</evidence>
<reference evidence="3 4" key="1">
    <citation type="submission" date="2018-02" db="EMBL/GenBank/DDBJ databases">
        <title>Genomic Encyclopedia of Archaeal and Bacterial Type Strains, Phase II (KMG-II): from individual species to whole genera.</title>
        <authorList>
            <person name="Goeker M."/>
        </authorList>
    </citation>
    <scope>NUCLEOTIDE SEQUENCE [LARGE SCALE GENOMIC DNA]</scope>
    <source>
        <strain evidence="3 4">YU 961-1</strain>
    </source>
</reference>
<gene>
    <name evidence="3" type="ORF">CLV40_114101</name>
</gene>
<dbReference type="PANTHER" id="PTHR33627:SF1">
    <property type="entry name" value="TRANSPOSASE"/>
    <property type="match status" value="1"/>
</dbReference>
<accession>A0A2S6GJQ5</accession>
<dbReference type="Pfam" id="PF13546">
    <property type="entry name" value="DDE_5"/>
    <property type="match status" value="1"/>
</dbReference>
<organism evidence="3 4">
    <name type="scientific">Actinokineospora auranticolor</name>
    <dbReference type="NCBI Taxonomy" id="155976"/>
    <lineage>
        <taxon>Bacteria</taxon>
        <taxon>Bacillati</taxon>
        <taxon>Actinomycetota</taxon>
        <taxon>Actinomycetes</taxon>
        <taxon>Pseudonocardiales</taxon>
        <taxon>Pseudonocardiaceae</taxon>
        <taxon>Actinokineospora</taxon>
    </lineage>
</organism>
<comment type="caution">
    <text evidence="3">The sequence shown here is derived from an EMBL/GenBank/DDBJ whole genome shotgun (WGS) entry which is preliminary data.</text>
</comment>
<dbReference type="InterPro" id="IPR039365">
    <property type="entry name" value="IS701-like"/>
</dbReference>
<dbReference type="PANTHER" id="PTHR33627">
    <property type="entry name" value="TRANSPOSASE"/>
    <property type="match status" value="1"/>
</dbReference>
<feature type="region of interest" description="Disordered" evidence="1">
    <location>
        <begin position="281"/>
        <end position="302"/>
    </location>
</feature>
<dbReference type="EMBL" id="PTIX01000014">
    <property type="protein sequence ID" value="PPK65449.1"/>
    <property type="molecule type" value="Genomic_DNA"/>
</dbReference>
<evidence type="ECO:0000256" key="1">
    <source>
        <dbReference type="SAM" id="MobiDB-lite"/>
    </source>
</evidence>
<dbReference type="AlphaFoldDB" id="A0A2S6GJQ5"/>
<keyword evidence="4" id="KW-1185">Reference proteome</keyword>
<protein>
    <submittedName>
        <fullName evidence="3">SRSO17 transposase</fullName>
    </submittedName>
</protein>
<name>A0A2S6GJQ5_9PSEU</name>
<dbReference type="Proteomes" id="UP000239203">
    <property type="component" value="Unassembled WGS sequence"/>
</dbReference>
<sequence length="407" mass="45509">MTGYGGTGTSVLENVDDLAQFCKELFSHIPRSDQRRWAEVYTRGLISVPGRKSIRRIADYMVGWRADQCLQQFVNQSPWQWQPVRRSLAHQLGAGLRPRAWLVEEVVFPKNGDRSVGVCKQYSTSAQRMLNCQLGLAVMLAGDDAACAVNWRLMLPQSWDADEVRRGRAHVPDHERHAPRGQQVLAAIDELLDGWDLPPAPVVVDAEQDPDTEPLLQGLEERGLRYLVRVGERTPALPATPRTPADARRAPTVGELVALSARQGRMTVNWRDRVDGTSTTSRFSATAVPGGPPLGAPVRLDPRRPYRPARGVLAEWSLGGGRPTALWINNLGSARLPDLIALTKLRSRVTGEMTRMREEFGLQSFEGRSFRGWHHHVTLVSAAHVYRTLRRLEAERADETVQLRPRA</sequence>
<proteinExistence type="predicted"/>
<feature type="domain" description="Transposase IS701-like DDE" evidence="2">
    <location>
        <begin position="24"/>
        <end position="272"/>
    </location>
</feature>